<keyword evidence="7" id="KW-0472">Membrane</keyword>
<evidence type="ECO:0000256" key="1">
    <source>
        <dbReference type="ARBA" id="ARBA00004236"/>
    </source>
</evidence>
<gene>
    <name evidence="9" type="ORF">SAMN05421630_112147</name>
</gene>
<reference evidence="9 10" key="1">
    <citation type="submission" date="2016-10" db="EMBL/GenBank/DDBJ databases">
        <authorList>
            <person name="de Groot N.N."/>
        </authorList>
    </citation>
    <scope>NUCLEOTIDE SEQUENCE [LARGE SCALE GENOMIC DNA]</scope>
    <source>
        <strain evidence="9 10">CGMCC 4.5506</strain>
    </source>
</reference>
<evidence type="ECO:0000313" key="10">
    <source>
        <dbReference type="Proteomes" id="UP000199494"/>
    </source>
</evidence>
<accession>A0A222VTH5</accession>
<proteinExistence type="predicted"/>
<keyword evidence="2" id="KW-1003">Cell membrane</keyword>
<keyword evidence="4" id="KW-0547">Nucleotide-binding</keyword>
<evidence type="ECO:0000313" key="9">
    <source>
        <dbReference type="EMBL" id="SDD78750.1"/>
    </source>
</evidence>
<evidence type="ECO:0000256" key="2">
    <source>
        <dbReference type="ARBA" id="ARBA00022475"/>
    </source>
</evidence>
<protein>
    <recommendedName>
        <fullName evidence="8">Pycsar effector protein domain-containing protein</fullName>
    </recommendedName>
</protein>
<comment type="subcellular location">
    <subcellularLocation>
        <location evidence="1">Cell membrane</location>
    </subcellularLocation>
</comment>
<name>A0A222VTH5_9PSEU</name>
<keyword evidence="5" id="KW-1133">Transmembrane helix</keyword>
<evidence type="ECO:0000259" key="8">
    <source>
        <dbReference type="Pfam" id="PF18967"/>
    </source>
</evidence>
<evidence type="ECO:0000256" key="7">
    <source>
        <dbReference type="ARBA" id="ARBA00023136"/>
    </source>
</evidence>
<dbReference type="Proteomes" id="UP000199494">
    <property type="component" value="Unassembled WGS sequence"/>
</dbReference>
<evidence type="ECO:0000256" key="6">
    <source>
        <dbReference type="ARBA" id="ARBA00023118"/>
    </source>
</evidence>
<feature type="domain" description="Pycsar effector protein" evidence="8">
    <location>
        <begin position="7"/>
        <end position="159"/>
    </location>
</feature>
<dbReference type="GO" id="GO:0051607">
    <property type="term" value="P:defense response to virus"/>
    <property type="evidence" value="ECO:0007669"/>
    <property type="project" value="UniProtKB-KW"/>
</dbReference>
<dbReference type="EMBL" id="FMZE01000012">
    <property type="protein sequence ID" value="SDD78750.1"/>
    <property type="molecule type" value="Genomic_DNA"/>
</dbReference>
<dbReference type="GO" id="GO:0000166">
    <property type="term" value="F:nucleotide binding"/>
    <property type="evidence" value="ECO:0007669"/>
    <property type="project" value="UniProtKB-KW"/>
</dbReference>
<keyword evidence="6" id="KW-0051">Antiviral defense</keyword>
<keyword evidence="3" id="KW-0812">Transmembrane</keyword>
<dbReference type="RefSeq" id="WP_091809727.1">
    <property type="nucleotide sequence ID" value="NZ_CP016353.1"/>
</dbReference>
<dbReference type="OrthoDB" id="3696586at2"/>
<dbReference type="KEGG" id="pmad:BAY61_21735"/>
<organism evidence="9 10">
    <name type="scientific">Prauserella marina</name>
    <dbReference type="NCBI Taxonomy" id="530584"/>
    <lineage>
        <taxon>Bacteria</taxon>
        <taxon>Bacillati</taxon>
        <taxon>Actinomycetota</taxon>
        <taxon>Actinomycetes</taxon>
        <taxon>Pseudonocardiales</taxon>
        <taxon>Pseudonocardiaceae</taxon>
        <taxon>Prauserella</taxon>
    </lineage>
</organism>
<evidence type="ECO:0000256" key="4">
    <source>
        <dbReference type="ARBA" id="ARBA00022741"/>
    </source>
</evidence>
<sequence length="163" mass="17619">MTKSDDAWKALSQINDLIKVADAKAGVVLASAGVLGGIVVRAVPSPTQWRESWFHTGLLLLSIALVSVSILLSLRAFVPRLRTGGSRSLLHFDNIARRYTTAADFSTACRALFEQHERLQDAVITQLWATSKIARRKFRSVTCAIISLGFALLTALAAGVLGN</sequence>
<evidence type="ECO:0000256" key="5">
    <source>
        <dbReference type="ARBA" id="ARBA00022989"/>
    </source>
</evidence>
<dbReference type="Pfam" id="PF18967">
    <property type="entry name" value="PycTM"/>
    <property type="match status" value="1"/>
</dbReference>
<evidence type="ECO:0000256" key="3">
    <source>
        <dbReference type="ARBA" id="ARBA00022692"/>
    </source>
</evidence>
<dbReference type="InterPro" id="IPR043760">
    <property type="entry name" value="PycTM_dom"/>
</dbReference>
<dbReference type="AlphaFoldDB" id="A0A222VTH5"/>
<dbReference type="GO" id="GO:0005886">
    <property type="term" value="C:plasma membrane"/>
    <property type="evidence" value="ECO:0007669"/>
    <property type="project" value="UniProtKB-SubCell"/>
</dbReference>
<keyword evidence="10" id="KW-1185">Reference proteome</keyword>